<evidence type="ECO:0000256" key="1">
    <source>
        <dbReference type="ARBA" id="ARBA00023002"/>
    </source>
</evidence>
<dbReference type="InterPro" id="IPR006076">
    <property type="entry name" value="FAD-dep_OxRdtase"/>
</dbReference>
<feature type="domain" description="FAD dependent oxidoreductase" evidence="2">
    <location>
        <begin position="17"/>
        <end position="49"/>
    </location>
</feature>
<dbReference type="GO" id="GO:0016491">
    <property type="term" value="F:oxidoreductase activity"/>
    <property type="evidence" value="ECO:0007669"/>
    <property type="project" value="UniProtKB-KW"/>
</dbReference>
<evidence type="ECO:0000313" key="3">
    <source>
        <dbReference type="EMBL" id="OUR78416.1"/>
    </source>
</evidence>
<protein>
    <submittedName>
        <fullName evidence="3">Oxidoreductase</fullName>
    </submittedName>
</protein>
<comment type="caution">
    <text evidence="3">The sequence shown here is derived from an EMBL/GenBank/DDBJ whole genome shotgun (WGS) entry which is preliminary data.</text>
</comment>
<dbReference type="SUPFAM" id="SSF51905">
    <property type="entry name" value="FAD/NAD(P)-binding domain"/>
    <property type="match status" value="1"/>
</dbReference>
<name>A0A1Y5EAF5_COLPS</name>
<reference evidence="4" key="1">
    <citation type="journal article" date="2017" name="Proc. Natl. Acad. Sci. U.S.A.">
        <title>Simulation of Deepwater Horizon oil plume reveals substrate specialization within a complex community of hydrocarbon degraders.</title>
        <authorList>
            <person name="Hu P."/>
            <person name="Dubinsky E.A."/>
            <person name="Probst A.J."/>
            <person name="Wang J."/>
            <person name="Sieber C.M.K."/>
            <person name="Tom L.M."/>
            <person name="Gardinali P."/>
            <person name="Banfield J.F."/>
            <person name="Atlas R.M."/>
            <person name="Andersen G.L."/>
        </authorList>
    </citation>
    <scope>NUCLEOTIDE SEQUENCE [LARGE SCALE GENOMIC DNA]</scope>
</reference>
<dbReference type="AlphaFoldDB" id="A0A1Y5EAF5"/>
<proteinExistence type="predicted"/>
<dbReference type="Pfam" id="PF01266">
    <property type="entry name" value="DAO"/>
    <property type="match status" value="1"/>
</dbReference>
<sequence length="495" mass="54939">MNKTSAAYQPLLNSNAKIAIIGGGVAGSTIALRFAELGLDTTLIEKGPSLVNGPPICHLHAGGNLYREICDEQCLTLLQQSIDTVKVYPQSVNIRPTVIALPKTDNGQPEDLLPRLKKLRAKYSELVTQDSRNKVLGEPENYFRFYSREQLDALLDLPLPKTAQNDTDWLIAFAQHVDLESLKFPVLLVQEYGLSAFRFAAIASLAIEKLPSCHLQTDSQVVAIAQNENTLGWQVSTQVSTQHQQSHTKIDQHFDYVINACGFKSGEIDDMVSAKRKRMVEFKAAYVAHWPQCQGLWPEIVFYGERGTPQGMAQLTPYPDGYFQLHGMTQDITLFDQGLVASSLESAQPQLAQRFIEKIDKKWPEQLVKNRTLGSIEHIAQFISAFSSAEVAAKPLFGAQQIPGENADLRAADVSFYGQHYARTEIVKASSALAAADAILNNLVDCGLIDTLQLGRYLTEHYFPVSQQCCEKEVTDRAMILAKQRDYPIALAKNL</sequence>
<dbReference type="Proteomes" id="UP000243053">
    <property type="component" value="Unassembled WGS sequence"/>
</dbReference>
<dbReference type="EMBL" id="MAAF01000082">
    <property type="protein sequence ID" value="OUR78416.1"/>
    <property type="molecule type" value="Genomic_DNA"/>
</dbReference>
<organism evidence="3 4">
    <name type="scientific">Colwellia psychrerythraea</name>
    <name type="common">Vibrio psychroerythus</name>
    <dbReference type="NCBI Taxonomy" id="28229"/>
    <lineage>
        <taxon>Bacteria</taxon>
        <taxon>Pseudomonadati</taxon>
        <taxon>Pseudomonadota</taxon>
        <taxon>Gammaproteobacteria</taxon>
        <taxon>Alteromonadales</taxon>
        <taxon>Colwelliaceae</taxon>
        <taxon>Colwellia</taxon>
    </lineage>
</organism>
<keyword evidence="1" id="KW-0560">Oxidoreductase</keyword>
<evidence type="ECO:0000313" key="4">
    <source>
        <dbReference type="Proteomes" id="UP000243053"/>
    </source>
</evidence>
<accession>A0A1Y5EAF5</accession>
<dbReference type="InterPro" id="IPR036188">
    <property type="entry name" value="FAD/NAD-bd_sf"/>
</dbReference>
<dbReference type="Gene3D" id="3.50.50.60">
    <property type="entry name" value="FAD/NAD(P)-binding domain"/>
    <property type="match status" value="1"/>
</dbReference>
<evidence type="ECO:0000259" key="2">
    <source>
        <dbReference type="Pfam" id="PF01266"/>
    </source>
</evidence>
<gene>
    <name evidence="3" type="ORF">A9Q75_13800</name>
</gene>